<accession>A0A7L4WG11</accession>
<name>A0A7L4WG11_9LACT</name>
<dbReference type="RefSeq" id="WP_109834323.1">
    <property type="nucleotide sequence ID" value="NZ_CP017195.1"/>
</dbReference>
<dbReference type="InterPro" id="IPR036388">
    <property type="entry name" value="WH-like_DNA-bd_sf"/>
</dbReference>
<gene>
    <name evidence="3" type="ORF">BHS01_06905</name>
</gene>
<sequence>MKLTDREEAVIKALLHAKHGVTASELSSALNVSSKTVYRTVSVINEKYCHHVLIKAKIGLIFVSALLTFVFMVYFRY</sequence>
<proteinExistence type="predicted"/>
<evidence type="ECO:0000313" key="3">
    <source>
        <dbReference type="EMBL" id="QDJ28265.1"/>
    </source>
</evidence>
<feature type="domain" description="Helix-turn-helix type 11" evidence="2">
    <location>
        <begin position="6"/>
        <end position="48"/>
    </location>
</feature>
<dbReference type="Pfam" id="PF08279">
    <property type="entry name" value="HTH_11"/>
    <property type="match status" value="1"/>
</dbReference>
<evidence type="ECO:0000256" key="1">
    <source>
        <dbReference type="SAM" id="Phobius"/>
    </source>
</evidence>
<evidence type="ECO:0000259" key="2">
    <source>
        <dbReference type="Pfam" id="PF08279"/>
    </source>
</evidence>
<dbReference type="Gene3D" id="1.10.10.10">
    <property type="entry name" value="Winged helix-like DNA-binding domain superfamily/Winged helix DNA-binding domain"/>
    <property type="match status" value="1"/>
</dbReference>
<keyword evidence="1" id="KW-1133">Transmembrane helix</keyword>
<organism evidence="3 4">
    <name type="scientific">Pseudolactococcus paracarnosus</name>
    <dbReference type="NCBI Taxonomy" id="2749962"/>
    <lineage>
        <taxon>Bacteria</taxon>
        <taxon>Bacillati</taxon>
        <taxon>Bacillota</taxon>
        <taxon>Bacilli</taxon>
        <taxon>Lactobacillales</taxon>
        <taxon>Streptococcaceae</taxon>
        <taxon>Pseudolactococcus</taxon>
    </lineage>
</organism>
<dbReference type="SUPFAM" id="SSF46785">
    <property type="entry name" value="Winged helix' DNA-binding domain"/>
    <property type="match status" value="1"/>
</dbReference>
<reference evidence="3 4" key="1">
    <citation type="submission" date="2016-09" db="EMBL/GenBank/DDBJ databases">
        <title>Lactic acid bacteria from MAP meat Genome sequencing and assembly.</title>
        <authorList>
            <person name="Behr J."/>
            <person name="Hilgarth M."/>
            <person name="Vogel R.F."/>
        </authorList>
    </citation>
    <scope>NUCLEOTIDE SEQUENCE [LARGE SCALE GENOMIC DNA]</scope>
    <source>
        <strain evidence="3 4">TMW21615</strain>
    </source>
</reference>
<feature type="transmembrane region" description="Helical" evidence="1">
    <location>
        <begin position="58"/>
        <end position="75"/>
    </location>
</feature>
<dbReference type="InterPro" id="IPR036390">
    <property type="entry name" value="WH_DNA-bd_sf"/>
</dbReference>
<evidence type="ECO:0000313" key="4">
    <source>
        <dbReference type="Proteomes" id="UP000516280"/>
    </source>
</evidence>
<keyword evidence="1" id="KW-0812">Transmembrane</keyword>
<keyword evidence="1" id="KW-0472">Membrane</keyword>
<dbReference type="InterPro" id="IPR013196">
    <property type="entry name" value="HTH_11"/>
</dbReference>
<dbReference type="KEGG" id="lpaa:BHS01_06905"/>
<protein>
    <recommendedName>
        <fullName evidence="2">Helix-turn-helix type 11 domain-containing protein</fullName>
    </recommendedName>
</protein>
<dbReference type="EMBL" id="CP017195">
    <property type="protein sequence ID" value="QDJ28265.1"/>
    <property type="molecule type" value="Genomic_DNA"/>
</dbReference>
<dbReference type="Proteomes" id="UP000516280">
    <property type="component" value="Chromosome"/>
</dbReference>
<dbReference type="AlphaFoldDB" id="A0A7L4WG11"/>